<organism evidence="2 3">
    <name type="scientific">Mythimna unipuncta nucleopolyhedrovirus</name>
    <dbReference type="NCBI Taxonomy" id="447897"/>
    <lineage>
        <taxon>Viruses</taxon>
        <taxon>Viruses incertae sedis</taxon>
        <taxon>Naldaviricetes</taxon>
        <taxon>Lefavirales</taxon>
        <taxon>Baculoviridae</taxon>
        <taxon>Alphabaculovirus</taxon>
    </lineage>
</organism>
<dbReference type="EMBL" id="MH124167">
    <property type="protein sequence ID" value="AXU41526.1"/>
    <property type="molecule type" value="Genomic_DNA"/>
</dbReference>
<evidence type="ECO:0000313" key="2">
    <source>
        <dbReference type="EMBL" id="AXU41526.1"/>
    </source>
</evidence>
<evidence type="ECO:0000256" key="1">
    <source>
        <dbReference type="SAM" id="MobiDB-lite"/>
    </source>
</evidence>
<keyword evidence="3" id="KW-1185">Reference proteome</keyword>
<feature type="compositionally biased region" description="Basic and acidic residues" evidence="1">
    <location>
        <begin position="216"/>
        <end position="228"/>
    </location>
</feature>
<reference evidence="2 3" key="1">
    <citation type="submission" date="2018-03" db="EMBL/GenBank/DDBJ databases">
        <title>Complete genome sequence of a second alphabaculovirus from the true armyworm, Mythimna unipuncta.</title>
        <authorList>
            <person name="Harrison R.L."/>
            <person name="Mowery J.D."/>
            <person name="Bauchan G.R."/>
            <person name="Theilmann D.A."/>
            <person name="Erlandson M.A."/>
        </authorList>
    </citation>
    <scope>NUCLEOTIDE SEQUENCE [LARGE SCALE GENOMIC DNA]</scope>
    <source>
        <strain evidence="2 3">KY310</strain>
    </source>
</reference>
<feature type="region of interest" description="Disordered" evidence="1">
    <location>
        <begin position="216"/>
        <end position="270"/>
    </location>
</feature>
<dbReference type="GeneID" id="80534033"/>
<name>A0A346TPL6_9ABAC</name>
<dbReference type="InterPro" id="IPR009092">
    <property type="entry name" value="Telokin-like_Tlp20_baculovir"/>
</dbReference>
<dbReference type="InterPro" id="IPR036731">
    <property type="entry name" value="Tlp20_sf"/>
</dbReference>
<dbReference type="RefSeq" id="YP_010796538.1">
    <property type="nucleotide sequence ID" value="NC_076031.1"/>
</dbReference>
<dbReference type="CDD" id="cd00235">
    <property type="entry name" value="TLP-20"/>
    <property type="match status" value="1"/>
</dbReference>
<dbReference type="Proteomes" id="UP000501969">
    <property type="component" value="Segment"/>
</dbReference>
<protein>
    <submittedName>
        <fullName evidence="2">TLP-20</fullName>
    </submittedName>
</protein>
<proteinExistence type="predicted"/>
<dbReference type="Pfam" id="PF06088">
    <property type="entry name" value="TLP-20"/>
    <property type="match status" value="1"/>
</dbReference>
<dbReference type="Gene3D" id="2.70.40.20">
    <property type="entry name" value="Baculovirus telokin-like protein 20"/>
    <property type="match status" value="1"/>
</dbReference>
<sequence>MATNNNATVDIAVYVSMDKNDRNRNVLSFIVQDECHLKKLAIGAYALKILDTKLLQSLEERKCNVLSGGDYVIVYNINGSNSINAILFNKNPIKLHKGMCLFKIIESNPPEPIVEHHNKTTGHFNVFAKSEPENNSTTNAHKIISPDSIELVDGNAVSAFEKDECAVGQIEINTIDDKRTVTAKSTTYTIGTTHPSSDTETAYSLIENDQLYDDRYEEEKEIGGRSEPDGEGSDVDGGRPAGSDRSETDDTSDFDDNDADEPVAKKRKSE</sequence>
<feature type="compositionally biased region" description="Acidic residues" evidence="1">
    <location>
        <begin position="249"/>
        <end position="261"/>
    </location>
</feature>
<accession>A0A346TPL6</accession>
<evidence type="ECO:0000313" key="3">
    <source>
        <dbReference type="Proteomes" id="UP000501969"/>
    </source>
</evidence>
<dbReference type="SUPFAM" id="SSF51289">
    <property type="entry name" value="Tlp20, baculovirus telokin-like protein"/>
    <property type="match status" value="1"/>
</dbReference>
<dbReference type="KEGG" id="vg:80534033"/>